<dbReference type="PANTHER" id="PTHR42760:SF135">
    <property type="entry name" value="BLL7886 PROTEIN"/>
    <property type="match status" value="1"/>
</dbReference>
<dbReference type="PROSITE" id="PS00061">
    <property type="entry name" value="ADH_SHORT"/>
    <property type="match status" value="1"/>
</dbReference>
<name>A0ABQ2WI46_9GAMM</name>
<organism evidence="2 3">
    <name type="scientific">Halomonas johnsoniae</name>
    <dbReference type="NCBI Taxonomy" id="502832"/>
    <lineage>
        <taxon>Bacteria</taxon>
        <taxon>Pseudomonadati</taxon>
        <taxon>Pseudomonadota</taxon>
        <taxon>Gammaproteobacteria</taxon>
        <taxon>Oceanospirillales</taxon>
        <taxon>Halomonadaceae</taxon>
        <taxon>Halomonas</taxon>
    </lineage>
</organism>
<dbReference type="Gene3D" id="3.40.50.720">
    <property type="entry name" value="NAD(P)-binding Rossmann-like Domain"/>
    <property type="match status" value="1"/>
</dbReference>
<dbReference type="PRINTS" id="PR00081">
    <property type="entry name" value="GDHRDH"/>
</dbReference>
<dbReference type="InterPro" id="IPR002347">
    <property type="entry name" value="SDR_fam"/>
</dbReference>
<comment type="caution">
    <text evidence="2">The sequence shown here is derived from an EMBL/GenBank/DDBJ whole genome shotgun (WGS) entry which is preliminary data.</text>
</comment>
<dbReference type="InterPro" id="IPR020904">
    <property type="entry name" value="Sc_DH/Rdtase_CS"/>
</dbReference>
<dbReference type="RefSeq" id="WP_193461493.1">
    <property type="nucleotide sequence ID" value="NZ_BMXO01000007.1"/>
</dbReference>
<sequence length="250" mass="26575">MLLKDKVCIVTGAAGKKGIGFRTARLFYEHGASIVISDINDQACEAIRSEFDADRSIVVTGNVVSRDDCFNLALAAMEKFGRIDVLVNNAGITQPVKFEQIEPEDYDRIMDVNLRGMMYMSQAVVPYMKQSGKGSIINTSSVSAQRGGGIFGGPHYSAAKAGMLGLGKAMARELGAAGIRVNSVTPGLIATDITAGKLDDQMKAKILEGIPLARLGEPEDIANAFLFLASDLSSYITGATLDVNGGMHIH</sequence>
<dbReference type="PANTHER" id="PTHR42760">
    <property type="entry name" value="SHORT-CHAIN DEHYDROGENASES/REDUCTASES FAMILY MEMBER"/>
    <property type="match status" value="1"/>
</dbReference>
<reference evidence="3" key="1">
    <citation type="journal article" date="2019" name="Int. J. Syst. Evol. Microbiol.">
        <title>The Global Catalogue of Microorganisms (GCM) 10K type strain sequencing project: providing services to taxonomists for standard genome sequencing and annotation.</title>
        <authorList>
            <consortium name="The Broad Institute Genomics Platform"/>
            <consortium name="The Broad Institute Genome Sequencing Center for Infectious Disease"/>
            <person name="Wu L."/>
            <person name="Ma J."/>
        </authorList>
    </citation>
    <scope>NUCLEOTIDE SEQUENCE [LARGE SCALE GENOMIC DNA]</scope>
    <source>
        <strain evidence="3">KCTC 22157</strain>
    </source>
</reference>
<evidence type="ECO:0000313" key="3">
    <source>
        <dbReference type="Proteomes" id="UP000647585"/>
    </source>
</evidence>
<gene>
    <name evidence="2" type="ORF">GCM10007158_18460</name>
</gene>
<dbReference type="InterPro" id="IPR036291">
    <property type="entry name" value="NAD(P)-bd_dom_sf"/>
</dbReference>
<protein>
    <submittedName>
        <fullName evidence="2">Short-chain dehydrogenase</fullName>
    </submittedName>
</protein>
<dbReference type="NCBIfam" id="NF005559">
    <property type="entry name" value="PRK07231.1"/>
    <property type="match status" value="1"/>
</dbReference>
<dbReference type="Pfam" id="PF13561">
    <property type="entry name" value="adh_short_C2"/>
    <property type="match status" value="1"/>
</dbReference>
<accession>A0ABQ2WI46</accession>
<dbReference type="PRINTS" id="PR00080">
    <property type="entry name" value="SDRFAMILY"/>
</dbReference>
<evidence type="ECO:0000256" key="1">
    <source>
        <dbReference type="ARBA" id="ARBA00006484"/>
    </source>
</evidence>
<dbReference type="EMBL" id="BMXO01000007">
    <property type="protein sequence ID" value="GGW57616.1"/>
    <property type="molecule type" value="Genomic_DNA"/>
</dbReference>
<keyword evidence="3" id="KW-1185">Reference proteome</keyword>
<comment type="similarity">
    <text evidence="1">Belongs to the short-chain dehydrogenases/reductases (SDR) family.</text>
</comment>
<dbReference type="Proteomes" id="UP000647585">
    <property type="component" value="Unassembled WGS sequence"/>
</dbReference>
<evidence type="ECO:0000313" key="2">
    <source>
        <dbReference type="EMBL" id="GGW57616.1"/>
    </source>
</evidence>
<dbReference type="SUPFAM" id="SSF51735">
    <property type="entry name" value="NAD(P)-binding Rossmann-fold domains"/>
    <property type="match status" value="1"/>
</dbReference>
<proteinExistence type="inferred from homology"/>